<dbReference type="RefSeq" id="WP_283173640.1">
    <property type="nucleotide sequence ID" value="NZ_JAPNOA010000026.1"/>
</dbReference>
<dbReference type="PROSITE" id="PS00922">
    <property type="entry name" value="TRANSGLYCOSYLASE"/>
    <property type="match status" value="1"/>
</dbReference>
<feature type="domain" description="LysM" evidence="3">
    <location>
        <begin position="406"/>
        <end position="450"/>
    </location>
</feature>
<sequence length="521" mass="58131">MRHLTLPWVIATLTLALTACTNKPVQILAEDTDEPTPTWQPHNSSDTVSLGYEWQPQPGDPEFNDVWDRVLDNFNMDLTDNDRIAEQRNFYASRSGFIERVSERSSPYIYYIAEQIEARRLPGELALLPFVESSYDPYAYSPSQAAGVWQFIPATGNVFGLRQNWWYDGRRDVRAATNAALDYLSSLSRQFNNDWYLALAAYNAGAGTVSRAIKKNEDAGKPTDYWSLDLPKETRNYVPKLLGLAQILKSPQQYGARFTPVNNQPYFAVVDTGGQIDMSQVAEMADTSLSEVQRLNPGFNRWATAPDGPHQILVPVDNQQSLEAALINLPADQRIHWNQYKVRSGDNIASIARRYQSSTDAIRTANKLASNNLKAGQILMIPGPKGGEPSNTIVAAAPKPNNSSRTSHEVASGDTLWAIASRYNVGVRDLASWNGLDTDSPLSVGQKLTVWKSAEGKSPSRAVRDELRKINYSVRGGDTLNSIANRFRLDIADIRKWNPNSAKGKYLYPGQRLTLYVNVVR</sequence>
<dbReference type="SUPFAM" id="SSF54106">
    <property type="entry name" value="LysM domain"/>
    <property type="match status" value="3"/>
</dbReference>
<dbReference type="InterPro" id="IPR018392">
    <property type="entry name" value="LysM"/>
</dbReference>
<proteinExistence type="inferred from homology"/>
<dbReference type="InterPro" id="IPR008258">
    <property type="entry name" value="Transglycosylase_SLT_dom_1"/>
</dbReference>
<dbReference type="GO" id="GO:0008932">
    <property type="term" value="F:lytic endotransglycosylase activity"/>
    <property type="evidence" value="ECO:0007669"/>
    <property type="project" value="TreeGrafter"/>
</dbReference>
<evidence type="ECO:0000259" key="3">
    <source>
        <dbReference type="PROSITE" id="PS51782"/>
    </source>
</evidence>
<dbReference type="GO" id="GO:0016020">
    <property type="term" value="C:membrane"/>
    <property type="evidence" value="ECO:0007669"/>
    <property type="project" value="InterPro"/>
</dbReference>
<dbReference type="Gene3D" id="3.10.350.10">
    <property type="entry name" value="LysM domain"/>
    <property type="match status" value="3"/>
</dbReference>
<feature type="domain" description="LysM" evidence="3">
    <location>
        <begin position="338"/>
        <end position="381"/>
    </location>
</feature>
<evidence type="ECO:0000256" key="2">
    <source>
        <dbReference type="SAM" id="SignalP"/>
    </source>
</evidence>
<dbReference type="PROSITE" id="PS51782">
    <property type="entry name" value="LYSM"/>
    <property type="match status" value="3"/>
</dbReference>
<comment type="caution">
    <text evidence="4">The sequence shown here is derived from an EMBL/GenBank/DDBJ whole genome shotgun (WGS) entry which is preliminary data.</text>
</comment>
<dbReference type="SUPFAM" id="SSF53955">
    <property type="entry name" value="Lysozyme-like"/>
    <property type="match status" value="1"/>
</dbReference>
<accession>A0A9X3EMK0</accession>
<dbReference type="EMBL" id="JAPNOA010000026">
    <property type="protein sequence ID" value="MCY0965428.1"/>
    <property type="molecule type" value="Genomic_DNA"/>
</dbReference>
<dbReference type="Pfam" id="PF01464">
    <property type="entry name" value="SLT"/>
    <property type="match status" value="1"/>
</dbReference>
<organism evidence="4 5">
    <name type="scientific">Parathalassolituus penaei</name>
    <dbReference type="NCBI Taxonomy" id="2997323"/>
    <lineage>
        <taxon>Bacteria</taxon>
        <taxon>Pseudomonadati</taxon>
        <taxon>Pseudomonadota</taxon>
        <taxon>Gammaproteobacteria</taxon>
        <taxon>Oceanospirillales</taxon>
        <taxon>Oceanospirillaceae</taxon>
        <taxon>Parathalassolituus</taxon>
    </lineage>
</organism>
<dbReference type="InterPro" id="IPR000189">
    <property type="entry name" value="Transglyc_AS"/>
</dbReference>
<evidence type="ECO:0000313" key="5">
    <source>
        <dbReference type="Proteomes" id="UP001150830"/>
    </source>
</evidence>
<gene>
    <name evidence="4" type="ORF">OUO13_09535</name>
</gene>
<keyword evidence="5" id="KW-1185">Reference proteome</keyword>
<dbReference type="Proteomes" id="UP001150830">
    <property type="component" value="Unassembled WGS sequence"/>
</dbReference>
<dbReference type="GO" id="GO:0000270">
    <property type="term" value="P:peptidoglycan metabolic process"/>
    <property type="evidence" value="ECO:0007669"/>
    <property type="project" value="InterPro"/>
</dbReference>
<comment type="similarity">
    <text evidence="1">Belongs to the transglycosylase Slt family.</text>
</comment>
<feature type="chain" id="PRO_5040996257" evidence="2">
    <location>
        <begin position="20"/>
        <end position="521"/>
    </location>
</feature>
<dbReference type="Gene3D" id="1.10.530.10">
    <property type="match status" value="1"/>
</dbReference>
<dbReference type="SMART" id="SM00257">
    <property type="entry name" value="LysM"/>
    <property type="match status" value="3"/>
</dbReference>
<dbReference type="CDD" id="cd00118">
    <property type="entry name" value="LysM"/>
    <property type="match status" value="3"/>
</dbReference>
<dbReference type="CDD" id="cd16894">
    <property type="entry name" value="MltD-like"/>
    <property type="match status" value="1"/>
</dbReference>
<dbReference type="Pfam" id="PF01476">
    <property type="entry name" value="LysM"/>
    <property type="match status" value="3"/>
</dbReference>
<dbReference type="PANTHER" id="PTHR33734:SF22">
    <property type="entry name" value="MEMBRANE-BOUND LYTIC MUREIN TRANSGLYCOSYLASE D"/>
    <property type="match status" value="1"/>
</dbReference>
<evidence type="ECO:0000313" key="4">
    <source>
        <dbReference type="EMBL" id="MCY0965428.1"/>
    </source>
</evidence>
<dbReference type="InterPro" id="IPR036779">
    <property type="entry name" value="LysM_dom_sf"/>
</dbReference>
<evidence type="ECO:0000256" key="1">
    <source>
        <dbReference type="ARBA" id="ARBA00007734"/>
    </source>
</evidence>
<feature type="signal peptide" evidence="2">
    <location>
        <begin position="1"/>
        <end position="19"/>
    </location>
</feature>
<name>A0A9X3EMK0_9GAMM</name>
<reference evidence="4" key="1">
    <citation type="submission" date="2022-11" db="EMBL/GenBank/DDBJ databases">
        <title>Parathalassolutuus dongxingensis gen. nov., sp. nov., a novel member of family Oceanospirillaceae isolated from a coastal shrimp pond in Guangxi, China.</title>
        <authorList>
            <person name="Chen H."/>
        </authorList>
    </citation>
    <scope>NUCLEOTIDE SEQUENCE</scope>
    <source>
        <strain evidence="4">G-43</strain>
    </source>
</reference>
<feature type="domain" description="LysM" evidence="3">
    <location>
        <begin position="470"/>
        <end position="515"/>
    </location>
</feature>
<dbReference type="PANTHER" id="PTHR33734">
    <property type="entry name" value="LYSM DOMAIN-CONTAINING GPI-ANCHORED PROTEIN 2"/>
    <property type="match status" value="1"/>
</dbReference>
<dbReference type="PROSITE" id="PS51257">
    <property type="entry name" value="PROKAR_LIPOPROTEIN"/>
    <property type="match status" value="1"/>
</dbReference>
<protein>
    <submittedName>
        <fullName evidence="4">LysM peptidoglycan-binding domain-containing protein</fullName>
    </submittedName>
</protein>
<dbReference type="InterPro" id="IPR023346">
    <property type="entry name" value="Lysozyme-like_dom_sf"/>
</dbReference>
<keyword evidence="2" id="KW-0732">Signal</keyword>
<dbReference type="AlphaFoldDB" id="A0A9X3EMK0"/>